<protein>
    <submittedName>
        <fullName evidence="2">Uncharacterized protein</fullName>
    </submittedName>
</protein>
<feature type="signal peptide" evidence="1">
    <location>
        <begin position="1"/>
        <end position="19"/>
    </location>
</feature>
<evidence type="ECO:0000256" key="1">
    <source>
        <dbReference type="SAM" id="SignalP"/>
    </source>
</evidence>
<keyword evidence="3" id="KW-1185">Reference proteome</keyword>
<sequence length="252" mass="27724">MRLATAVITVLILTGSAHAQSDIRWSADSQSGFTRAPRLIVHETINADLSRIDSQGEFLRRECLADGGENVFWERDIDAPMIGPRFLGLTTTTSSYCGGSHPDIDTRPMTWDRLTDAPLDWSTLWPAAQVQPIRPSPDFLPEAAVAMSPALVAWFRSTVRAEPELAPDWLAECDAHYGDDPIDEGVVLWLDAEHDAIGVDLAWLAHSEKTCASPQFLPLAEAERLGASPALTRPVHEAHQLGAWRKAKDLNK</sequence>
<gene>
    <name evidence="2" type="ORF">GCM10009093_15410</name>
</gene>
<reference evidence="3" key="1">
    <citation type="journal article" date="2019" name="Int. J. Syst. Evol. Microbiol.">
        <title>The Global Catalogue of Microorganisms (GCM) 10K type strain sequencing project: providing services to taxonomists for standard genome sequencing and annotation.</title>
        <authorList>
            <consortium name="The Broad Institute Genomics Platform"/>
            <consortium name="The Broad Institute Genome Sequencing Center for Infectious Disease"/>
            <person name="Wu L."/>
            <person name="Ma J."/>
        </authorList>
    </citation>
    <scope>NUCLEOTIDE SEQUENCE [LARGE SCALE GENOMIC DNA]</scope>
    <source>
        <strain evidence="3">JCM 13476</strain>
    </source>
</reference>
<feature type="chain" id="PRO_5045077041" evidence="1">
    <location>
        <begin position="20"/>
        <end position="252"/>
    </location>
</feature>
<comment type="caution">
    <text evidence="2">The sequence shown here is derived from an EMBL/GenBank/DDBJ whole genome shotgun (WGS) entry which is preliminary data.</text>
</comment>
<proteinExistence type="predicted"/>
<evidence type="ECO:0000313" key="2">
    <source>
        <dbReference type="EMBL" id="GAA0389701.1"/>
    </source>
</evidence>
<keyword evidence="1" id="KW-0732">Signal</keyword>
<evidence type="ECO:0000313" key="3">
    <source>
        <dbReference type="Proteomes" id="UP001500791"/>
    </source>
</evidence>
<dbReference type="EMBL" id="BAAAEJ010000007">
    <property type="protein sequence ID" value="GAA0389701.1"/>
    <property type="molecule type" value="Genomic_DNA"/>
</dbReference>
<name>A0ABP3I4A1_9CAUL</name>
<dbReference type="RefSeq" id="WP_167176482.1">
    <property type="nucleotide sequence ID" value="NZ_BAAAEJ010000007.1"/>
</dbReference>
<accession>A0ABP3I4A1</accession>
<dbReference type="Proteomes" id="UP001500791">
    <property type="component" value="Unassembled WGS sequence"/>
</dbReference>
<organism evidence="2 3">
    <name type="scientific">Brevundimonas terrae</name>
    <dbReference type="NCBI Taxonomy" id="363631"/>
    <lineage>
        <taxon>Bacteria</taxon>
        <taxon>Pseudomonadati</taxon>
        <taxon>Pseudomonadota</taxon>
        <taxon>Alphaproteobacteria</taxon>
        <taxon>Caulobacterales</taxon>
        <taxon>Caulobacteraceae</taxon>
        <taxon>Brevundimonas</taxon>
    </lineage>
</organism>